<dbReference type="Pfam" id="PF04892">
    <property type="entry name" value="VanZ"/>
    <property type="match status" value="1"/>
</dbReference>
<keyword evidence="1" id="KW-0472">Membrane</keyword>
<keyword evidence="1" id="KW-0812">Transmembrane</keyword>
<protein>
    <submittedName>
        <fullName evidence="4">VanZ family protein</fullName>
    </submittedName>
</protein>
<dbReference type="EMBL" id="VTER01000003">
    <property type="protein sequence ID" value="TYS50359.1"/>
    <property type="molecule type" value="Genomic_DNA"/>
</dbReference>
<gene>
    <name evidence="4" type="ORF">FZD51_07400</name>
</gene>
<sequence>MRTFFVVVMSAFIFVCTCSSSFADLKESGEVHFEWQGNPAFGELLLPWPSDADRNFAFQKAGHALAFFVFACGLLQILPYRYAAVLSILYAFATEILQLYFTRSGRLLDVWVDCAGIAIALILFLVIKNFTRRHVHKDSASFHRT</sequence>
<accession>A0A5D4RHQ6</accession>
<dbReference type="AlphaFoldDB" id="A0A5D4RHQ6"/>
<feature type="transmembrane region" description="Helical" evidence="1">
    <location>
        <begin position="56"/>
        <end position="75"/>
    </location>
</feature>
<evidence type="ECO:0000256" key="1">
    <source>
        <dbReference type="SAM" id="Phobius"/>
    </source>
</evidence>
<feature type="signal peptide" evidence="2">
    <location>
        <begin position="1"/>
        <end position="23"/>
    </location>
</feature>
<dbReference type="RefSeq" id="WP_148974161.1">
    <property type="nucleotide sequence ID" value="NZ_JBNIKU010000014.1"/>
</dbReference>
<evidence type="ECO:0000259" key="3">
    <source>
        <dbReference type="Pfam" id="PF04892"/>
    </source>
</evidence>
<evidence type="ECO:0000256" key="2">
    <source>
        <dbReference type="SAM" id="SignalP"/>
    </source>
</evidence>
<feature type="transmembrane region" description="Helical" evidence="1">
    <location>
        <begin position="107"/>
        <end position="127"/>
    </location>
</feature>
<feature type="chain" id="PRO_5022859039" evidence="2">
    <location>
        <begin position="24"/>
        <end position="145"/>
    </location>
</feature>
<name>A0A5D4RHQ6_9BACI</name>
<dbReference type="Proteomes" id="UP000322139">
    <property type="component" value="Unassembled WGS sequence"/>
</dbReference>
<feature type="domain" description="VanZ-like" evidence="3">
    <location>
        <begin position="32"/>
        <end position="127"/>
    </location>
</feature>
<evidence type="ECO:0000313" key="5">
    <source>
        <dbReference type="Proteomes" id="UP000322139"/>
    </source>
</evidence>
<reference evidence="4 5" key="1">
    <citation type="submission" date="2019-08" db="EMBL/GenBank/DDBJ databases">
        <title>Bacillus genomes from the desert of Cuatro Cienegas, Coahuila.</title>
        <authorList>
            <person name="Olmedo-Alvarez G."/>
        </authorList>
    </citation>
    <scope>NUCLEOTIDE SEQUENCE [LARGE SCALE GENOMIC DNA]</scope>
    <source>
        <strain evidence="4 5">CH446_14T</strain>
    </source>
</reference>
<keyword evidence="2" id="KW-0732">Signal</keyword>
<evidence type="ECO:0000313" key="4">
    <source>
        <dbReference type="EMBL" id="TYS50359.1"/>
    </source>
</evidence>
<proteinExistence type="predicted"/>
<organism evidence="4 5">
    <name type="scientific">Bacillus infantis</name>
    <dbReference type="NCBI Taxonomy" id="324767"/>
    <lineage>
        <taxon>Bacteria</taxon>
        <taxon>Bacillati</taxon>
        <taxon>Bacillota</taxon>
        <taxon>Bacilli</taxon>
        <taxon>Bacillales</taxon>
        <taxon>Bacillaceae</taxon>
        <taxon>Bacillus</taxon>
    </lineage>
</organism>
<comment type="caution">
    <text evidence="4">The sequence shown here is derived from an EMBL/GenBank/DDBJ whole genome shotgun (WGS) entry which is preliminary data.</text>
</comment>
<dbReference type="NCBIfam" id="NF037970">
    <property type="entry name" value="vanZ_1"/>
    <property type="match status" value="1"/>
</dbReference>
<keyword evidence="1" id="KW-1133">Transmembrane helix</keyword>
<dbReference type="InterPro" id="IPR006976">
    <property type="entry name" value="VanZ-like"/>
</dbReference>